<accession>A0AAC8Q4G5</accession>
<comment type="similarity">
    <text evidence="4">Belongs to the cyclic nucleotide phosphodiesterase class-III family.</text>
</comment>
<organism evidence="6 8">
    <name type="scientific">Archangium gephyra</name>
    <dbReference type="NCBI Taxonomy" id="48"/>
    <lineage>
        <taxon>Bacteria</taxon>
        <taxon>Pseudomonadati</taxon>
        <taxon>Myxococcota</taxon>
        <taxon>Myxococcia</taxon>
        <taxon>Myxococcales</taxon>
        <taxon>Cystobacterineae</taxon>
        <taxon>Archangiaceae</taxon>
        <taxon>Archangium</taxon>
    </lineage>
</organism>
<dbReference type="InterPro" id="IPR050884">
    <property type="entry name" value="CNP_phosphodiesterase-III"/>
</dbReference>
<sequence>MEAAEGYSPALDRAGGPARLPGVPWMTVMRFLHCSDVHITADYFSLPFLRLGWRRWAAMAELSVGGRKKAYARAPETLAAIASDMEPHGVDHFILSGDVTAYALEPEFQLARESLGALAEDPGRCTVIPGNHDVFTPGSHRKGRFARHFGHLLESDLPEYRREGAFPFVRLVGKEAAVVGLLSARVPSLPGIAHGHIGPAQLDGLAALVKDPRLAGRAVLVAVHHAPLTHHGRADSYFHGLRDAEALFRLIPGPRYAVLHGHIHKRYHHPSTAERPHIFSAGSSTQAGREGYWVIEVKDGQVVGGQKHVPGGAPH</sequence>
<keyword evidence="3" id="KW-0408">Iron</keyword>
<dbReference type="PANTHER" id="PTHR42988">
    <property type="entry name" value="PHOSPHOHYDROLASE"/>
    <property type="match status" value="1"/>
</dbReference>
<evidence type="ECO:0000313" key="7">
    <source>
        <dbReference type="EMBL" id="REG26086.1"/>
    </source>
</evidence>
<evidence type="ECO:0000259" key="5">
    <source>
        <dbReference type="Pfam" id="PF00149"/>
    </source>
</evidence>
<dbReference type="InterPro" id="IPR004843">
    <property type="entry name" value="Calcineurin-like_PHP"/>
</dbReference>
<evidence type="ECO:0000313" key="8">
    <source>
        <dbReference type="Proteomes" id="UP000035579"/>
    </source>
</evidence>
<dbReference type="SUPFAM" id="SSF56300">
    <property type="entry name" value="Metallo-dependent phosphatases"/>
    <property type="match status" value="1"/>
</dbReference>
<dbReference type="EMBL" id="QUMU01000012">
    <property type="protein sequence ID" value="REG26086.1"/>
    <property type="molecule type" value="Genomic_DNA"/>
</dbReference>
<dbReference type="Proteomes" id="UP000256345">
    <property type="component" value="Unassembled WGS sequence"/>
</dbReference>
<dbReference type="Pfam" id="PF00149">
    <property type="entry name" value="Metallophos"/>
    <property type="match status" value="1"/>
</dbReference>
<protein>
    <submittedName>
        <fullName evidence="7">Calcineurin-like phosphoesterase family protein</fullName>
    </submittedName>
</protein>
<dbReference type="AlphaFoldDB" id="A0AAC8Q4G5"/>
<reference evidence="7 9" key="2">
    <citation type="submission" date="2018-08" db="EMBL/GenBank/DDBJ databases">
        <title>Genomic Encyclopedia of Archaeal and Bacterial Type Strains, Phase II (KMG-II): from individual species to whole genera.</title>
        <authorList>
            <person name="Goeker M."/>
        </authorList>
    </citation>
    <scope>NUCLEOTIDE SEQUENCE [LARGE SCALE GENOMIC DNA]</scope>
    <source>
        <strain evidence="7 9">DSM 2261</strain>
    </source>
</reference>
<dbReference type="KEGG" id="age:AA314_02544"/>
<evidence type="ECO:0000256" key="2">
    <source>
        <dbReference type="ARBA" id="ARBA00022801"/>
    </source>
</evidence>
<feature type="domain" description="Calcineurin-like phosphoesterase" evidence="5">
    <location>
        <begin position="29"/>
        <end position="265"/>
    </location>
</feature>
<evidence type="ECO:0000256" key="4">
    <source>
        <dbReference type="ARBA" id="ARBA00025742"/>
    </source>
</evidence>
<name>A0AAC8Q4G5_9BACT</name>
<evidence type="ECO:0000313" key="6">
    <source>
        <dbReference type="EMBL" id="AKJ00918.1"/>
    </source>
</evidence>
<gene>
    <name evidence="6" type="ORF">AA314_02544</name>
    <name evidence="7" type="ORF">ATI61_112181</name>
</gene>
<evidence type="ECO:0000256" key="1">
    <source>
        <dbReference type="ARBA" id="ARBA00022723"/>
    </source>
</evidence>
<dbReference type="InterPro" id="IPR029052">
    <property type="entry name" value="Metallo-depent_PP-like"/>
</dbReference>
<keyword evidence="2" id="KW-0378">Hydrolase</keyword>
<proteinExistence type="inferred from homology"/>
<dbReference type="Gene3D" id="3.60.21.10">
    <property type="match status" value="1"/>
</dbReference>
<dbReference type="EMBL" id="CP011509">
    <property type="protein sequence ID" value="AKJ00918.1"/>
    <property type="molecule type" value="Genomic_DNA"/>
</dbReference>
<dbReference type="GO" id="GO:0016787">
    <property type="term" value="F:hydrolase activity"/>
    <property type="evidence" value="ECO:0007669"/>
    <property type="project" value="UniProtKB-KW"/>
</dbReference>
<dbReference type="Proteomes" id="UP000035579">
    <property type="component" value="Chromosome"/>
</dbReference>
<reference evidence="6 8" key="1">
    <citation type="submission" date="2015-05" db="EMBL/GenBank/DDBJ databases">
        <title>Genome assembly of Archangium gephyra DSM 2261.</title>
        <authorList>
            <person name="Sharma G."/>
            <person name="Subramanian S."/>
        </authorList>
    </citation>
    <scope>NUCLEOTIDE SEQUENCE [LARGE SCALE GENOMIC DNA]</scope>
    <source>
        <strain evidence="6 8">DSM 2261</strain>
    </source>
</reference>
<keyword evidence="1" id="KW-0479">Metal-binding</keyword>
<keyword evidence="9" id="KW-1185">Reference proteome</keyword>
<dbReference type="GO" id="GO:0046872">
    <property type="term" value="F:metal ion binding"/>
    <property type="evidence" value="ECO:0007669"/>
    <property type="project" value="UniProtKB-KW"/>
</dbReference>
<dbReference type="PANTHER" id="PTHR42988:SF2">
    <property type="entry name" value="CYCLIC NUCLEOTIDE PHOSPHODIESTERASE CBUA0032-RELATED"/>
    <property type="match status" value="1"/>
</dbReference>
<evidence type="ECO:0000313" key="9">
    <source>
        <dbReference type="Proteomes" id="UP000256345"/>
    </source>
</evidence>
<evidence type="ECO:0000256" key="3">
    <source>
        <dbReference type="ARBA" id="ARBA00023004"/>
    </source>
</evidence>